<dbReference type="GO" id="GO:0003968">
    <property type="term" value="F:RNA-directed RNA polymerase activity"/>
    <property type="evidence" value="ECO:0007669"/>
    <property type="project" value="UniProtKB-KW"/>
</dbReference>
<accession>A0A6G9ELF5</accession>
<feature type="region of interest" description="Disordered" evidence="1">
    <location>
        <begin position="2087"/>
        <end position="2106"/>
    </location>
</feature>
<reference evidence="2" key="1">
    <citation type="submission" date="2019-10" db="EMBL/GenBank/DDBJ databases">
        <title>The virome associated to a a collection of Bremia lactucae isolates.</title>
        <authorList>
            <person name="Chiapello M."/>
            <person name="Turina M."/>
        </authorList>
    </citation>
    <scope>NUCLEOTIDE SEQUENCE</scope>
    <source>
        <strain evidence="2">DML-A_DN42891</strain>
    </source>
</reference>
<proteinExistence type="predicted"/>
<keyword evidence="2" id="KW-0548">Nucleotidyltransferase</keyword>
<evidence type="ECO:0000313" key="2">
    <source>
        <dbReference type="EMBL" id="QIP68011.1"/>
    </source>
</evidence>
<organism evidence="2">
    <name type="scientific">Bremia lactucae associated yuevirus-like virus 1</name>
    <dbReference type="NCBI Taxonomy" id="2719814"/>
    <lineage>
        <taxon>Viruses</taxon>
        <taxon>Riboviria</taxon>
    </lineage>
</organism>
<dbReference type="EMBL" id="MN565681">
    <property type="protein sequence ID" value="QIP68011.1"/>
    <property type="molecule type" value="Genomic_RNA"/>
</dbReference>
<keyword evidence="2" id="KW-0696">RNA-directed RNA polymerase</keyword>
<keyword evidence="2" id="KW-0808">Transferase</keyword>
<evidence type="ECO:0000256" key="1">
    <source>
        <dbReference type="SAM" id="MobiDB-lite"/>
    </source>
</evidence>
<protein>
    <submittedName>
        <fullName evidence="2">RNA-dependent RNA polymerase</fullName>
    </submittedName>
</protein>
<name>A0A6G9ELF5_9VIRU</name>
<feature type="compositionally biased region" description="Acidic residues" evidence="1">
    <location>
        <begin position="2090"/>
        <end position="2106"/>
    </location>
</feature>
<sequence>MASVVGVDYLASRLLTLSGKTFCGRKIRRTDWSKRVYKSKDRLIRPERKALKRYMDIACEMLSQEVELSQKAKEPIRITPPNAIWANRNVWLLIHSLLTNRENISKKINNRVVFNKQIFLDGINSSRMRTVNDKTTHKPTSPSLFDEGSLTFSSLCIALSEEIKDQWDLAGKKFVKHVHCPEQVDVSLTQRGAVLDILAFSDIVLITHMGEEYMLTPLHLTRLIELLRSLSNLTVAIGEIKTTESPVHVILDWIRMTIRFARTSPESIGEFIKAARNLLVASLAHDQIMGTDPVNELSKAYTLDKREIAKEYMLFYKEVTTCTEDAINLACMYKYVPHPDTNLQDMWSTIKGLKDPNRIDPQLRSRARGVIRRTLYRSMKASKHYVTLTPTGPLGHDLAKSTNATQVSISQVAGKSSMVWNDVKFDKVHTIIPPSKMTVPPSDKSSQTTAELTANDLIGLKNWAEGGGLDDMGLIGKKIKPINDIRSTLEDKSEFSYKRAIKRLEHTIKLHEKFESKFIGVEPEDIPQIDFEKFIEETPSARYIVGTEPKAGEFHKTLTRLFYMAEQSMKTITQRVERLARQVSRLQTGVSITKGYAARRKDLEQFCESMIGMEGDIASVFVSFDMSEFSKKFPMALIRDYGSILAEITGEEWLSRIDIIFRASVVVHNTRRYSNYMTGVKGGFEGFLNFVWSSIHAVIMEISLEATGLSGQLLTFSDDGLLMFRFPMRLGKNVLRNKVLAIRNVYSRLGLEFHLGKTLVSTIVWEYLGDVCFENKLLPMWVKESSRFGIYTPTKGVNTVHTLFSAHIGQARALAKSGLTAETAYTLMYNITSLKLHRLDLEMTNRLRDALLIIPFSCGGYRIPSPPELSSSTSIESTAEFYADLEFLQLVDRELCSIIVYAITTSLVSKSRAIQLLCNGQRLATTMPDTSGLSVEMKLLELLTDKYSETVKLISTPLTSGARRELENLLKKVANIDPKTVSKVVGASPRFVDFTRSIAILKSNGAAKLLSLRVRRSAQSRDTWNCRRSIQVWKGFISRGTERDYPPSHLYRRAEEKIFPMYLLATMKPSGRSILTLTDDEADIIVDFSFSGRRSLIKEEYTEPRIRFPRADTTLSWFSQASGDTSQAATRNFLRAVAEAVATDPQSANVYANIAAILGCPIPFIPAGPLANMRRLTAAGYSQKAVDVSITPPRPQWAKSTVRYSGSLQTRLATMTSADRTTYLELARVYAIEIITSKINYMASTPTGVVTVKFLATKSAFKQAFTNPTMVPREGEHIREPIYRREQENQLSEEFHTSMREFYELRRASNQIVTTTYSGNRMTEEERMVYQAVLIESLSRWIVESLMSANSPVLPYADIPIPMFQRIHVIISAVLKSAWRILHPRLKADFIPLASAISPMQALATFRQIREEPKIEYLRILGAISLSLIDLDTDLIPVDTLKRLEVFDENHAYLLATSLSGDILAPSMGSRLVVIRSGNDAEGKMSASHRVAYRQAFSNTISHILGRAKALKWKSNELKQDLGVTVNVDLLLDWLFITRDLIRESDHRGTQKPYNQTTAIIQMFKVYTFIDTLMNAPGITDYLCDKDDYGDPCRPYNVTNQKVKEVMWGYRLPENSAMYLYDQLAGDDGKLGGDHAQIIYDDIPMTYSNRIRHHLNAFMNERPLIRNYRDASVVEEIRLDQHAFYQMIIAGAAAKLIDVPRQFETLLRHTLSPGASNTLDSYNIEVQQGFIGGIPWNPRDAFMDDDIVNLLTEMLKDYTLRHGIGLINPLSDTTGLLTMLTDRLGSLSSRGTTLGLDAALEDRFAAIRLICREFRDEDEAFTTYVNLSSRYSSSLTVFKHSESQRIFLIGYTTSDEVDVGERLVQKPMFYTNDYPSTMSLLPICTFKEMEADIKASLSPFIVGQSYQTPRTGVSAFRTSYSRAVGLSSQVNNESPLLAAACLSANSSSCPEDLIWSYCLFRFYMKSRSQGAINFRDIRQYYKDVIENLNEGYERVANMLRSDIGTVAYYLSLSHISQGIDINMDFAANLASRRPKIGSALHIGLEPTYGIPKKICELGDIDDLAEDDVLWPVLFKAADPVLYQIATVPESSEEEDSDSDYDDIQVM</sequence>